<evidence type="ECO:0000313" key="5">
    <source>
        <dbReference type="Proteomes" id="UP000288716"/>
    </source>
</evidence>
<comment type="caution">
    <text evidence="4">The sequence shown here is derived from an EMBL/GenBank/DDBJ whole genome shotgun (WGS) entry which is preliminary data.</text>
</comment>
<evidence type="ECO:0000256" key="1">
    <source>
        <dbReference type="ARBA" id="ARBA00004123"/>
    </source>
</evidence>
<name>A0A443S854_9ACAR</name>
<evidence type="ECO:0000259" key="2">
    <source>
        <dbReference type="Pfam" id="PF01498"/>
    </source>
</evidence>
<keyword evidence="5" id="KW-1185">Reference proteome</keyword>
<evidence type="ECO:0000259" key="3">
    <source>
        <dbReference type="Pfam" id="PF13358"/>
    </source>
</evidence>
<dbReference type="OrthoDB" id="6503912at2759"/>
<dbReference type="STRING" id="299467.A0A443S854"/>
<proteinExistence type="predicted"/>
<dbReference type="InterPro" id="IPR047655">
    <property type="entry name" value="Transpos_IS630-like"/>
</dbReference>
<dbReference type="PANTHER" id="PTHR23022:SF134">
    <property type="entry name" value="TRANSPOSABLE ELEMENT TC1 TRANSPOSASE"/>
    <property type="match status" value="1"/>
</dbReference>
<evidence type="ECO:0008006" key="6">
    <source>
        <dbReference type="Google" id="ProtNLM"/>
    </source>
</evidence>
<dbReference type="Pfam" id="PF01498">
    <property type="entry name" value="HTH_Tnp_Tc3_2"/>
    <property type="match status" value="1"/>
</dbReference>
<dbReference type="Gene3D" id="3.30.420.10">
    <property type="entry name" value="Ribonuclease H-like superfamily/Ribonuclease H"/>
    <property type="match status" value="1"/>
</dbReference>
<dbReference type="InterPro" id="IPR009057">
    <property type="entry name" value="Homeodomain-like_sf"/>
</dbReference>
<protein>
    <recommendedName>
        <fullName evidence="6">Transposase-like protein</fullName>
    </recommendedName>
</protein>
<reference evidence="4 5" key="1">
    <citation type="journal article" date="2018" name="Gigascience">
        <title>Genomes of trombidid mites reveal novel predicted allergens and laterally-transferred genes associated with secondary metabolism.</title>
        <authorList>
            <person name="Dong X."/>
            <person name="Chaisiri K."/>
            <person name="Xia D."/>
            <person name="Armstrong S.D."/>
            <person name="Fang Y."/>
            <person name="Donnelly M.J."/>
            <person name="Kadowaki T."/>
            <person name="McGarry J.W."/>
            <person name="Darby A.C."/>
            <person name="Makepeace B.L."/>
        </authorList>
    </citation>
    <scope>NUCLEOTIDE SEQUENCE [LARGE SCALE GENOMIC DNA]</scope>
    <source>
        <strain evidence="4">UoL-UT</strain>
    </source>
</reference>
<dbReference type="NCBIfam" id="NF033545">
    <property type="entry name" value="transpos_IS630"/>
    <property type="match status" value="1"/>
</dbReference>
<dbReference type="GO" id="GO:0006313">
    <property type="term" value="P:DNA transposition"/>
    <property type="evidence" value="ECO:0007669"/>
    <property type="project" value="InterPro"/>
</dbReference>
<dbReference type="PANTHER" id="PTHR23022">
    <property type="entry name" value="TRANSPOSABLE ELEMENT-RELATED"/>
    <property type="match status" value="1"/>
</dbReference>
<comment type="subcellular location">
    <subcellularLocation>
        <location evidence="1">Nucleus</location>
    </subcellularLocation>
</comment>
<dbReference type="GO" id="GO:0005634">
    <property type="term" value="C:nucleus"/>
    <property type="evidence" value="ECO:0007669"/>
    <property type="project" value="UniProtKB-SubCell"/>
</dbReference>
<dbReference type="VEuPathDB" id="VectorBase:LDEU008328"/>
<dbReference type="AlphaFoldDB" id="A0A443S854"/>
<dbReference type="SUPFAM" id="SSF46689">
    <property type="entry name" value="Homeodomain-like"/>
    <property type="match status" value="1"/>
</dbReference>
<dbReference type="InterPro" id="IPR038717">
    <property type="entry name" value="Tc1-like_DDE_dom"/>
</dbReference>
<organism evidence="4 5">
    <name type="scientific">Leptotrombidium deliense</name>
    <dbReference type="NCBI Taxonomy" id="299467"/>
    <lineage>
        <taxon>Eukaryota</taxon>
        <taxon>Metazoa</taxon>
        <taxon>Ecdysozoa</taxon>
        <taxon>Arthropoda</taxon>
        <taxon>Chelicerata</taxon>
        <taxon>Arachnida</taxon>
        <taxon>Acari</taxon>
        <taxon>Acariformes</taxon>
        <taxon>Trombidiformes</taxon>
        <taxon>Prostigmata</taxon>
        <taxon>Anystina</taxon>
        <taxon>Parasitengona</taxon>
        <taxon>Trombiculoidea</taxon>
        <taxon>Trombiculidae</taxon>
        <taxon>Leptotrombidium</taxon>
    </lineage>
</organism>
<dbReference type="EMBL" id="NCKV01006010">
    <property type="protein sequence ID" value="RWS23712.1"/>
    <property type="molecule type" value="Genomic_DNA"/>
</dbReference>
<dbReference type="Pfam" id="PF13358">
    <property type="entry name" value="DDE_3"/>
    <property type="match status" value="1"/>
</dbReference>
<sequence>MNNGALQEISENRRQQLTADEKCNILIMNERGTSITNIANEFRRDIKTIRNVINNWFERGTNKRKVGSGRRRKTTQEEDAQLIRYSQLHNFQKRQEVLNATNVEISKATLTRRLKGSNLKRYIAAKKPHLTDEIIDERFDYALNYSNWTNTECNRIVCMDECSVNTQPNGTVRVTRKRGERYEQENIDASQYPGKISVPIHAWISSSGIGTVTRIEGNMNSQKYIAILTEELPKIDEQFGGRNWNLVHDRSTIHMSRATSVFIRENGINDMQHPRKSPDLNPIENVFAELKRRINNRIREEGRIRTADQLFEWIKYAWIQIGNTNFVHNCYVTFPHRFYEVTNRHGHHSSY</sequence>
<dbReference type="GO" id="GO:0003677">
    <property type="term" value="F:DNA binding"/>
    <property type="evidence" value="ECO:0007669"/>
    <property type="project" value="InterPro"/>
</dbReference>
<dbReference type="InterPro" id="IPR036397">
    <property type="entry name" value="RNaseH_sf"/>
</dbReference>
<feature type="domain" description="Transposase Tc1-like" evidence="2">
    <location>
        <begin position="95"/>
        <end position="146"/>
    </location>
</feature>
<feature type="domain" description="Tc1-like transposase DDE" evidence="3">
    <location>
        <begin position="155"/>
        <end position="297"/>
    </location>
</feature>
<accession>A0A443S854</accession>
<dbReference type="Proteomes" id="UP000288716">
    <property type="component" value="Unassembled WGS sequence"/>
</dbReference>
<dbReference type="InterPro" id="IPR052338">
    <property type="entry name" value="Transposase_5"/>
</dbReference>
<dbReference type="InterPro" id="IPR002492">
    <property type="entry name" value="Transposase_Tc1-like"/>
</dbReference>
<dbReference type="GO" id="GO:0015074">
    <property type="term" value="P:DNA integration"/>
    <property type="evidence" value="ECO:0007669"/>
    <property type="project" value="InterPro"/>
</dbReference>
<evidence type="ECO:0000313" key="4">
    <source>
        <dbReference type="EMBL" id="RWS23712.1"/>
    </source>
</evidence>
<gene>
    <name evidence="4" type="ORF">B4U80_13334</name>
</gene>